<keyword evidence="3" id="KW-0731">Sigma factor</keyword>
<dbReference type="PANTHER" id="PTHR43133">
    <property type="entry name" value="RNA POLYMERASE ECF-TYPE SIGMA FACTO"/>
    <property type="match status" value="1"/>
</dbReference>
<evidence type="ECO:0000256" key="4">
    <source>
        <dbReference type="ARBA" id="ARBA00023163"/>
    </source>
</evidence>
<keyword evidence="8" id="KW-1185">Reference proteome</keyword>
<proteinExistence type="inferred from homology"/>
<feature type="domain" description="RNA polymerase sigma-70 region 2" evidence="5">
    <location>
        <begin position="25"/>
        <end position="89"/>
    </location>
</feature>
<dbReference type="InterPro" id="IPR013324">
    <property type="entry name" value="RNA_pol_sigma_r3/r4-like"/>
</dbReference>
<dbReference type="PANTHER" id="PTHR43133:SF46">
    <property type="entry name" value="RNA POLYMERASE SIGMA-70 FACTOR ECF SUBFAMILY"/>
    <property type="match status" value="1"/>
</dbReference>
<dbReference type="InterPro" id="IPR013249">
    <property type="entry name" value="RNA_pol_sigma70_r4_t2"/>
</dbReference>
<dbReference type="EMBL" id="JAERTY010000010">
    <property type="protein sequence ID" value="MBL1410731.1"/>
    <property type="molecule type" value="Genomic_DNA"/>
</dbReference>
<dbReference type="Gene3D" id="1.10.10.10">
    <property type="entry name" value="Winged helix-like DNA-binding domain superfamily/Winged helix DNA-binding domain"/>
    <property type="match status" value="1"/>
</dbReference>
<dbReference type="InterPro" id="IPR039425">
    <property type="entry name" value="RNA_pol_sigma-70-like"/>
</dbReference>
<evidence type="ECO:0000256" key="1">
    <source>
        <dbReference type="ARBA" id="ARBA00010641"/>
    </source>
</evidence>
<dbReference type="Gene3D" id="1.10.1740.10">
    <property type="match status" value="1"/>
</dbReference>
<organism evidence="7 8">
    <name type="scientific">Sphingobacterium faecale</name>
    <dbReference type="NCBI Taxonomy" id="2803775"/>
    <lineage>
        <taxon>Bacteria</taxon>
        <taxon>Pseudomonadati</taxon>
        <taxon>Bacteroidota</taxon>
        <taxon>Sphingobacteriia</taxon>
        <taxon>Sphingobacteriales</taxon>
        <taxon>Sphingobacteriaceae</taxon>
        <taxon>Sphingobacterium</taxon>
    </lineage>
</organism>
<dbReference type="SUPFAM" id="SSF88659">
    <property type="entry name" value="Sigma3 and sigma4 domains of RNA polymerase sigma factors"/>
    <property type="match status" value="1"/>
</dbReference>
<dbReference type="RefSeq" id="WP_202104421.1">
    <property type="nucleotide sequence ID" value="NZ_JAERTY010000010.1"/>
</dbReference>
<name>A0ABS1R7P8_9SPHI</name>
<evidence type="ECO:0000256" key="3">
    <source>
        <dbReference type="ARBA" id="ARBA00023082"/>
    </source>
</evidence>
<keyword evidence="2" id="KW-0805">Transcription regulation</keyword>
<feature type="domain" description="RNA polymerase sigma factor 70 region 4 type 2" evidence="6">
    <location>
        <begin position="121"/>
        <end position="171"/>
    </location>
</feature>
<dbReference type="Pfam" id="PF08281">
    <property type="entry name" value="Sigma70_r4_2"/>
    <property type="match status" value="1"/>
</dbReference>
<sequence>MDNQRQADLLRDLQADSYAAFYAIYDDIGPIIASKLLQIVKDPSIVEDLHQETFLKLWALRRQIPKDTNLRAYTFTIAKNLSIDFFRKVAKDRKLQNEIFQHLTVTYEHVDALIQAQENNEILQQILNLLPPQRKQVFLQIKMEGKSYQEVADYYGVSLSTVKDHMAKAMKLVKTQLSSNHLLITALISIKILFR</sequence>
<comment type="similarity">
    <text evidence="1">Belongs to the sigma-70 factor family. ECF subfamily.</text>
</comment>
<keyword evidence="4" id="KW-0804">Transcription</keyword>
<dbReference type="Proteomes" id="UP000625283">
    <property type="component" value="Unassembled WGS sequence"/>
</dbReference>
<dbReference type="InterPro" id="IPR014284">
    <property type="entry name" value="RNA_pol_sigma-70_dom"/>
</dbReference>
<dbReference type="InterPro" id="IPR013325">
    <property type="entry name" value="RNA_pol_sigma_r2"/>
</dbReference>
<reference evidence="7 8" key="1">
    <citation type="submission" date="2021-01" db="EMBL/GenBank/DDBJ databases">
        <title>C459-1 draft genome sequence.</title>
        <authorList>
            <person name="Zhang X.-F."/>
        </authorList>
    </citation>
    <scope>NUCLEOTIDE SEQUENCE [LARGE SCALE GENOMIC DNA]</scope>
    <source>
        <strain evidence="8">C459-1</strain>
    </source>
</reference>
<evidence type="ECO:0000313" key="7">
    <source>
        <dbReference type="EMBL" id="MBL1410731.1"/>
    </source>
</evidence>
<dbReference type="NCBIfam" id="TIGR02937">
    <property type="entry name" value="sigma70-ECF"/>
    <property type="match status" value="1"/>
</dbReference>
<evidence type="ECO:0000313" key="8">
    <source>
        <dbReference type="Proteomes" id="UP000625283"/>
    </source>
</evidence>
<gene>
    <name evidence="7" type="ORF">JKG61_18370</name>
</gene>
<accession>A0ABS1R7P8</accession>
<evidence type="ECO:0000259" key="6">
    <source>
        <dbReference type="Pfam" id="PF08281"/>
    </source>
</evidence>
<dbReference type="SUPFAM" id="SSF88946">
    <property type="entry name" value="Sigma2 domain of RNA polymerase sigma factors"/>
    <property type="match status" value="1"/>
</dbReference>
<dbReference type="Pfam" id="PF04542">
    <property type="entry name" value="Sigma70_r2"/>
    <property type="match status" value="1"/>
</dbReference>
<protein>
    <submittedName>
        <fullName evidence="7">RNA polymerase sigma factor</fullName>
    </submittedName>
</protein>
<comment type="caution">
    <text evidence="7">The sequence shown here is derived from an EMBL/GenBank/DDBJ whole genome shotgun (WGS) entry which is preliminary data.</text>
</comment>
<dbReference type="InterPro" id="IPR007627">
    <property type="entry name" value="RNA_pol_sigma70_r2"/>
</dbReference>
<dbReference type="CDD" id="cd06171">
    <property type="entry name" value="Sigma70_r4"/>
    <property type="match status" value="1"/>
</dbReference>
<evidence type="ECO:0000256" key="2">
    <source>
        <dbReference type="ARBA" id="ARBA00023015"/>
    </source>
</evidence>
<dbReference type="InterPro" id="IPR036388">
    <property type="entry name" value="WH-like_DNA-bd_sf"/>
</dbReference>
<evidence type="ECO:0000259" key="5">
    <source>
        <dbReference type="Pfam" id="PF04542"/>
    </source>
</evidence>